<accession>A0A842AES7</accession>
<dbReference type="Proteomes" id="UP000574104">
    <property type="component" value="Unassembled WGS sequence"/>
</dbReference>
<dbReference type="EMBL" id="JAARSH010000005">
    <property type="protein sequence ID" value="MBC1616393.1"/>
    <property type="molecule type" value="Genomic_DNA"/>
</dbReference>
<dbReference type="RefSeq" id="WP_185434374.1">
    <property type="nucleotide sequence ID" value="NZ_JAARSH010000005.1"/>
</dbReference>
<gene>
    <name evidence="1" type="ORF">HB904_09345</name>
</gene>
<comment type="caution">
    <text evidence="1">The sequence shown here is derived from an EMBL/GenBank/DDBJ whole genome shotgun (WGS) entry which is preliminary data.</text>
</comment>
<proteinExistence type="predicted"/>
<protein>
    <submittedName>
        <fullName evidence="1">Uncharacterized protein</fullName>
    </submittedName>
</protein>
<evidence type="ECO:0000313" key="1">
    <source>
        <dbReference type="EMBL" id="MBC1616393.1"/>
    </source>
</evidence>
<evidence type="ECO:0000313" key="2">
    <source>
        <dbReference type="Proteomes" id="UP000574104"/>
    </source>
</evidence>
<name>A0A842AES7_9LIST</name>
<sequence>MAKLIMQKRLSDGSDVEFHKQTNGFFKYMVLGNGIPAVSRNFDKLIDAVEDFRTRHRDHTNDALRDEEQAIVDQFNSWDGNLQEMGFFE</sequence>
<organism evidence="1 2">
    <name type="scientific">Listeria booriae</name>
    <dbReference type="NCBI Taxonomy" id="1552123"/>
    <lineage>
        <taxon>Bacteria</taxon>
        <taxon>Bacillati</taxon>
        <taxon>Bacillota</taxon>
        <taxon>Bacilli</taxon>
        <taxon>Bacillales</taxon>
        <taxon>Listeriaceae</taxon>
        <taxon>Listeria</taxon>
    </lineage>
</organism>
<reference evidence="1 2" key="1">
    <citation type="submission" date="2020-03" db="EMBL/GenBank/DDBJ databases">
        <title>Soil Listeria distribution.</title>
        <authorList>
            <person name="Liao J."/>
            <person name="Wiedmann M."/>
        </authorList>
    </citation>
    <scope>NUCLEOTIDE SEQUENCE [LARGE SCALE GENOMIC DNA]</scope>
    <source>
        <strain evidence="1 2">FSL L7-1299</strain>
    </source>
</reference>
<dbReference type="AlphaFoldDB" id="A0A842AES7"/>